<feature type="coiled-coil region" evidence="2">
    <location>
        <begin position="118"/>
        <end position="169"/>
    </location>
</feature>
<dbReference type="SUPFAM" id="SSF111369">
    <property type="entry name" value="HlyD-like secretion proteins"/>
    <property type="match status" value="1"/>
</dbReference>
<name>A0A423Q123_9GAMM</name>
<dbReference type="Gene3D" id="2.40.30.170">
    <property type="match status" value="1"/>
</dbReference>
<dbReference type="GO" id="GO:1990281">
    <property type="term" value="C:efflux pump complex"/>
    <property type="evidence" value="ECO:0007669"/>
    <property type="project" value="TreeGrafter"/>
</dbReference>
<evidence type="ECO:0000313" key="3">
    <source>
        <dbReference type="EMBL" id="ROO31962.1"/>
    </source>
</evidence>
<dbReference type="InterPro" id="IPR006143">
    <property type="entry name" value="RND_pump_MFP"/>
</dbReference>
<comment type="caution">
    <text evidence="3">The sequence shown here is derived from an EMBL/GenBank/DDBJ whole genome shotgun (WGS) entry which is preliminary data.</text>
</comment>
<dbReference type="OrthoDB" id="1185083at2"/>
<dbReference type="AlphaFoldDB" id="A0A423Q123"/>
<dbReference type="Proteomes" id="UP000285310">
    <property type="component" value="Unassembled WGS sequence"/>
</dbReference>
<sequence>MIESRWLWISTRLPLLCLITGISSVGLGGCGHADATADDPRTAPPLVRTAIVESAPPASVAYTGTVVARVESDLAFRVSGKVIARLVERGETVEHGQPLMRLDPDDLALAQNARRESVAAARARAQQAQEDLARYRDLRGSGAISESTYDRIQAAAESAQADLNAAQANAKVAGNAEGYAELIADRDGVIMNTMAEPGEVVTPGQVVIRIAQAGPREAKISLPETERPALGSTAQAMIYGQGDRAIATHLRLLSDAADPATRTYEARYVLDTQSLDAPLGATVTVNVAHAPDETQKHALQVPLLAIHDPGDGPGLWTVAPGKPATVHWKPVALLRVTDQNAIISADLALGQKIVALGADRLHPEAQVRVSTTGETDAEILGRE</sequence>
<protein>
    <submittedName>
        <fullName evidence="3">Secretion protein HylD</fullName>
    </submittedName>
</protein>
<gene>
    <name evidence="3" type="ORF">SAJA_02125</name>
</gene>
<dbReference type="NCBIfam" id="TIGR01730">
    <property type="entry name" value="RND_mfp"/>
    <property type="match status" value="1"/>
</dbReference>
<reference evidence="3 4" key="1">
    <citation type="submission" date="2013-10" db="EMBL/GenBank/DDBJ databases">
        <title>Salinisphaera japonica YTM-1 Genome Sequencing.</title>
        <authorList>
            <person name="Lai Q."/>
            <person name="Li C."/>
            <person name="Shao Z."/>
        </authorList>
    </citation>
    <scope>NUCLEOTIDE SEQUENCE [LARGE SCALE GENOMIC DNA]</scope>
    <source>
        <strain evidence="3 4">YTM-1</strain>
    </source>
</reference>
<dbReference type="GO" id="GO:0015562">
    <property type="term" value="F:efflux transmembrane transporter activity"/>
    <property type="evidence" value="ECO:0007669"/>
    <property type="project" value="TreeGrafter"/>
</dbReference>
<dbReference type="Gene3D" id="2.40.420.20">
    <property type="match status" value="1"/>
</dbReference>
<keyword evidence="4" id="KW-1185">Reference proteome</keyword>
<evidence type="ECO:0000256" key="2">
    <source>
        <dbReference type="SAM" id="Coils"/>
    </source>
</evidence>
<proteinExistence type="inferred from homology"/>
<keyword evidence="2" id="KW-0175">Coiled coil</keyword>
<dbReference type="Gene3D" id="1.10.287.470">
    <property type="entry name" value="Helix hairpin bin"/>
    <property type="match status" value="1"/>
</dbReference>
<dbReference type="PANTHER" id="PTHR30469:SF18">
    <property type="entry name" value="RESISTANCE-NODULATION-CELL DIVISION (RND) EFFLUX MEMBRANE FUSION PROTEIN-RELATED"/>
    <property type="match status" value="1"/>
</dbReference>
<dbReference type="InParanoid" id="A0A423Q123"/>
<dbReference type="RefSeq" id="WP_123657004.1">
    <property type="nucleotide sequence ID" value="NZ_AYKG01000003.1"/>
</dbReference>
<dbReference type="EMBL" id="AYKG01000003">
    <property type="protein sequence ID" value="ROO31962.1"/>
    <property type="molecule type" value="Genomic_DNA"/>
</dbReference>
<comment type="similarity">
    <text evidence="1">Belongs to the membrane fusion protein (MFP) (TC 8.A.1) family.</text>
</comment>
<dbReference type="Gene3D" id="2.40.50.100">
    <property type="match status" value="1"/>
</dbReference>
<accession>A0A423Q123</accession>
<dbReference type="PROSITE" id="PS51257">
    <property type="entry name" value="PROKAR_LIPOPROTEIN"/>
    <property type="match status" value="1"/>
</dbReference>
<dbReference type="PANTHER" id="PTHR30469">
    <property type="entry name" value="MULTIDRUG RESISTANCE PROTEIN MDTA"/>
    <property type="match status" value="1"/>
</dbReference>
<organism evidence="3 4">
    <name type="scientific">Salinisphaera japonica YTM-1</name>
    <dbReference type="NCBI Taxonomy" id="1209778"/>
    <lineage>
        <taxon>Bacteria</taxon>
        <taxon>Pseudomonadati</taxon>
        <taxon>Pseudomonadota</taxon>
        <taxon>Gammaproteobacteria</taxon>
        <taxon>Salinisphaerales</taxon>
        <taxon>Salinisphaeraceae</taxon>
        <taxon>Salinisphaera</taxon>
    </lineage>
</organism>
<evidence type="ECO:0000256" key="1">
    <source>
        <dbReference type="ARBA" id="ARBA00009477"/>
    </source>
</evidence>
<evidence type="ECO:0000313" key="4">
    <source>
        <dbReference type="Proteomes" id="UP000285310"/>
    </source>
</evidence>